<dbReference type="SUPFAM" id="SSF52540">
    <property type="entry name" value="P-loop containing nucleoside triphosphate hydrolases"/>
    <property type="match status" value="1"/>
</dbReference>
<feature type="region of interest" description="Disordered" evidence="1">
    <location>
        <begin position="673"/>
        <end position="704"/>
    </location>
</feature>
<proteinExistence type="predicted"/>
<keyword evidence="3" id="KW-1185">Reference proteome</keyword>
<name>A0A5C6ITR3_9ACTN</name>
<dbReference type="Proteomes" id="UP000320481">
    <property type="component" value="Unassembled WGS sequence"/>
</dbReference>
<dbReference type="PANTHER" id="PTHR47691">
    <property type="entry name" value="REGULATOR-RELATED"/>
    <property type="match status" value="1"/>
</dbReference>
<dbReference type="SUPFAM" id="SSF48452">
    <property type="entry name" value="TPR-like"/>
    <property type="match status" value="1"/>
</dbReference>
<evidence type="ECO:0000313" key="2">
    <source>
        <dbReference type="EMBL" id="TWV31667.1"/>
    </source>
</evidence>
<evidence type="ECO:0000313" key="3">
    <source>
        <dbReference type="Proteomes" id="UP000320481"/>
    </source>
</evidence>
<dbReference type="Pfam" id="PF13424">
    <property type="entry name" value="TPR_12"/>
    <property type="match status" value="1"/>
</dbReference>
<dbReference type="InterPro" id="IPR027417">
    <property type="entry name" value="P-loop_NTPase"/>
</dbReference>
<gene>
    <name evidence="2" type="ORF">FRZ03_34910</name>
</gene>
<dbReference type="InterPro" id="IPR011990">
    <property type="entry name" value="TPR-like_helical_dom_sf"/>
</dbReference>
<accession>A0A5C6ITR3</accession>
<dbReference type="RefSeq" id="WP_146469065.1">
    <property type="nucleotide sequence ID" value="NZ_VOGW01000191.1"/>
</dbReference>
<sequence>MGATGDGGRDSAVSNSISGSARFYGPTVQARDVSGGVHVHMAAEQSPPVPRQLLPVPHHFTDRTDEFAALDELLAQGESPDTGPLLIVVNGPAGIGKTALVSRWLRTREAAFPDGQLYADLYGHAAEGPADPAEVLGQFLRAFGIASPPVGLAEQSSLWRSVTAGLRLAVMLDSAFTAAQIRPLLPGGSDALVVVTSRQRLTGLRLDGAAFFRLDALGPDAGLELLTRGIGEERVAGERSAVRQVVELCAGVPLAVCLAAARLASRPRQPVAALADSLAPDADRLAALEVEGEITVSKALDASYAVLDPSAARLYRTLGTLPLPTFDIRTAAVGCAEDEPWAQRRIDELVEANLVEDIGPDTFRFHDLVRVHARACAETHDGEDGRAAALRRVADWYLHTATAAEQLITPAQFTLPRTYAHRPPPAPFAAEKDALDWLDAHRNHLMAVLRTAAARGWHATAWQLVDAMWPLFLRLRYYELWAEAHTIGLAAARADGHTEAERQMLNSGAIGLSAAGRTEEAADWYAQSLRAAREAGDVRDEGQAHLGLGGCHLAGGRTEEALRHLGLAVRAWEECGYRRGVALAYISLGEIALSRREPDRAVPLFAQARRILVEVADPHDATRALAFLGRAHAQGGEHSLGMGELREALAAFGASGALHWQARTLEMLGHSAREHGDEAEAREHLAQARSRYELTSPADARRLE</sequence>
<dbReference type="Gene3D" id="1.25.40.10">
    <property type="entry name" value="Tetratricopeptide repeat domain"/>
    <property type="match status" value="1"/>
</dbReference>
<dbReference type="EMBL" id="VOGW01000191">
    <property type="protein sequence ID" value="TWV31667.1"/>
    <property type="molecule type" value="Genomic_DNA"/>
</dbReference>
<dbReference type="Gene3D" id="3.40.50.300">
    <property type="entry name" value="P-loop containing nucleotide triphosphate hydrolases"/>
    <property type="match status" value="1"/>
</dbReference>
<comment type="caution">
    <text evidence="2">The sequence shown here is derived from an EMBL/GenBank/DDBJ whole genome shotgun (WGS) entry which is preliminary data.</text>
</comment>
<reference evidence="2" key="1">
    <citation type="journal article" date="2019" name="Microbiol. Resour. Announc.">
        <title>Draft Genomic Sequences of Streptomyces misionensis and Streptomyces albidoflavus, bacteria applied for phytopathogen biocontrol.</title>
        <authorList>
            <person name="Pylro V."/>
            <person name="Dias A."/>
            <person name="Andreote F."/>
            <person name="Varani A."/>
            <person name="Andreote C."/>
            <person name="Bernardo E."/>
            <person name="Martins T."/>
        </authorList>
    </citation>
    <scope>NUCLEOTIDE SEQUENCE [LARGE SCALE GENOMIC DNA]</scope>
    <source>
        <strain evidence="2">66</strain>
    </source>
</reference>
<protein>
    <submittedName>
        <fullName evidence="2">Tetratricopeptide repeat protein</fullName>
    </submittedName>
</protein>
<feature type="compositionally biased region" description="Basic and acidic residues" evidence="1">
    <location>
        <begin position="673"/>
        <end position="692"/>
    </location>
</feature>
<dbReference type="AlphaFoldDB" id="A0A5C6ITR3"/>
<dbReference type="PANTHER" id="PTHR47691:SF3">
    <property type="entry name" value="HTH-TYPE TRANSCRIPTIONAL REGULATOR RV0890C-RELATED"/>
    <property type="match status" value="1"/>
</dbReference>
<evidence type="ECO:0000256" key="1">
    <source>
        <dbReference type="SAM" id="MobiDB-lite"/>
    </source>
</evidence>
<organism evidence="2 3">
    <name type="scientific">Streptomyces misionensis</name>
    <dbReference type="NCBI Taxonomy" id="67331"/>
    <lineage>
        <taxon>Bacteria</taxon>
        <taxon>Bacillati</taxon>
        <taxon>Actinomycetota</taxon>
        <taxon>Actinomycetes</taxon>
        <taxon>Kitasatosporales</taxon>
        <taxon>Streptomycetaceae</taxon>
        <taxon>Streptomyces</taxon>
    </lineage>
</organism>